<dbReference type="InterPro" id="IPR009097">
    <property type="entry name" value="Cyclic_Pdiesterase"/>
</dbReference>
<evidence type="ECO:0000256" key="1">
    <source>
        <dbReference type="SAM" id="MobiDB-lite"/>
    </source>
</evidence>
<reference evidence="2 3" key="1">
    <citation type="journal article" date="2019" name="Int. J. Syst. Evol. Microbiol.">
        <title>The Global Catalogue of Microorganisms (GCM) 10K type strain sequencing project: providing services to taxonomists for standard genome sequencing and annotation.</title>
        <authorList>
            <consortium name="The Broad Institute Genomics Platform"/>
            <consortium name="The Broad Institute Genome Sequencing Center for Infectious Disease"/>
            <person name="Wu L."/>
            <person name="Ma J."/>
        </authorList>
    </citation>
    <scope>NUCLEOTIDE SEQUENCE [LARGE SCALE GENOMIC DNA]</scope>
    <source>
        <strain evidence="2 3">JCM 6835</strain>
    </source>
</reference>
<dbReference type="EMBL" id="BAAATE010000034">
    <property type="protein sequence ID" value="GAA2692068.1"/>
    <property type="molecule type" value="Genomic_DNA"/>
</dbReference>
<dbReference type="RefSeq" id="WP_346154533.1">
    <property type="nucleotide sequence ID" value="NZ_BAAATE010000034.1"/>
</dbReference>
<protein>
    <recommendedName>
        <fullName evidence="4">2'-5' RNA ligase</fullName>
    </recommendedName>
</protein>
<dbReference type="Pfam" id="PF13563">
    <property type="entry name" value="2_5_RNA_ligase2"/>
    <property type="match status" value="1"/>
</dbReference>
<evidence type="ECO:0000313" key="3">
    <source>
        <dbReference type="Proteomes" id="UP001501666"/>
    </source>
</evidence>
<keyword evidence="3" id="KW-1185">Reference proteome</keyword>
<dbReference type="Proteomes" id="UP001501666">
    <property type="component" value="Unassembled WGS sequence"/>
</dbReference>
<sequence>MTTQLEHKSVALSSTADMADAPKGTVACLVAITGVRDNVGDIIMPGAFARTIRERRPKGVFAHDVQKWAARAEVYEEWLPGDPRLPTLTKDGKPWPREAGAVFVRALYDLDTKDGREAYKKVRFYSKSNECEWSIGYSVPPGGARKDTKAGVRRIYDLDWFEFSPVLFGAASQTMTLSVKSGLPHVGEVKADPAFDDLVDGVEVIPVGELRSMVSLTIPADVADQVAVEGGLPSEELHVTLAYLGEGLDEAELAEAAVVVEQVAAQSAPLAGIIGGIGAFPENEDGIPAWVPVDVPGLAELRQRVTQALDEAGIWYAANHGFTPHMTLTYLKPGEPLPSPVEVTPVEFGALTLAVEDDHQDFPLTADAAAPSPGSGTGVVEAKSGMSFEETKAAVREAVTEWAHGSGEVKSVTVEATFPDTAIARVVDGHGAEGWYQVPYEPAGDGRVDIHEPVPVTVYRSGSPDLAAAADAVEDAAAAVKHARSGWETKAGRVLSDRNLKRLRQAADILHQIMKEAGVWEEDEHDPGRRQAPELPPEPIVMPDSTAPSALPSELKQLTAEEMEAGKAILESLRVA</sequence>
<name>A0ABN3T4T9_9ACTN</name>
<dbReference type="Gene3D" id="3.90.1140.10">
    <property type="entry name" value="Cyclic phosphodiesterase"/>
    <property type="match status" value="1"/>
</dbReference>
<evidence type="ECO:0000313" key="2">
    <source>
        <dbReference type="EMBL" id="GAA2692068.1"/>
    </source>
</evidence>
<gene>
    <name evidence="2" type="ORF">GCM10010412_082770</name>
</gene>
<evidence type="ECO:0008006" key="4">
    <source>
        <dbReference type="Google" id="ProtNLM"/>
    </source>
</evidence>
<accession>A0ABN3T4T9</accession>
<proteinExistence type="predicted"/>
<dbReference type="SUPFAM" id="SSF55144">
    <property type="entry name" value="LigT-like"/>
    <property type="match status" value="1"/>
</dbReference>
<organism evidence="2 3">
    <name type="scientific">Nonomuraea recticatena</name>
    <dbReference type="NCBI Taxonomy" id="46178"/>
    <lineage>
        <taxon>Bacteria</taxon>
        <taxon>Bacillati</taxon>
        <taxon>Actinomycetota</taxon>
        <taxon>Actinomycetes</taxon>
        <taxon>Streptosporangiales</taxon>
        <taxon>Streptosporangiaceae</taxon>
        <taxon>Nonomuraea</taxon>
    </lineage>
</organism>
<feature type="region of interest" description="Disordered" evidence="1">
    <location>
        <begin position="519"/>
        <end position="550"/>
    </location>
</feature>
<comment type="caution">
    <text evidence="2">The sequence shown here is derived from an EMBL/GenBank/DDBJ whole genome shotgun (WGS) entry which is preliminary data.</text>
</comment>